<evidence type="ECO:0000313" key="3">
    <source>
        <dbReference type="Proteomes" id="UP001138500"/>
    </source>
</evidence>
<accession>A0A9W7T0C6</accession>
<evidence type="ECO:0000313" key="2">
    <source>
        <dbReference type="EMBL" id="KAH9844765.1"/>
    </source>
</evidence>
<dbReference type="AlphaFoldDB" id="A0A9W7T0C6"/>
<protein>
    <submittedName>
        <fullName evidence="2">Uncharacterized protein</fullName>
    </submittedName>
</protein>
<reference evidence="2 3" key="2">
    <citation type="journal article" date="2021" name="Curr. Genet.">
        <title>Genetic response to nitrogen starvation in the aggressive Eucalyptus foliar pathogen Teratosphaeria destructans.</title>
        <authorList>
            <person name="Havenga M."/>
            <person name="Wingfield B.D."/>
            <person name="Wingfield M.J."/>
            <person name="Dreyer L.L."/>
            <person name="Roets F."/>
            <person name="Aylward J."/>
        </authorList>
    </citation>
    <scope>NUCLEOTIDE SEQUENCE [LARGE SCALE GENOMIC DNA]</scope>
    <source>
        <strain evidence="2">CMW44962</strain>
    </source>
</reference>
<dbReference type="Proteomes" id="UP001138500">
    <property type="component" value="Unassembled WGS sequence"/>
</dbReference>
<evidence type="ECO:0000256" key="1">
    <source>
        <dbReference type="SAM" id="MobiDB-lite"/>
    </source>
</evidence>
<gene>
    <name evidence="2" type="ORF">Tdes44962_MAKER07110</name>
</gene>
<proteinExistence type="predicted"/>
<feature type="compositionally biased region" description="Basic and acidic residues" evidence="1">
    <location>
        <begin position="55"/>
        <end position="65"/>
    </location>
</feature>
<dbReference type="EMBL" id="RIBY02000225">
    <property type="protein sequence ID" value="KAH9844765.1"/>
    <property type="molecule type" value="Genomic_DNA"/>
</dbReference>
<feature type="region of interest" description="Disordered" evidence="1">
    <location>
        <begin position="1"/>
        <end position="65"/>
    </location>
</feature>
<comment type="caution">
    <text evidence="2">The sequence shown here is derived from an EMBL/GenBank/DDBJ whole genome shotgun (WGS) entry which is preliminary data.</text>
</comment>
<name>A0A9W7T0C6_9PEZI</name>
<dbReference type="OrthoDB" id="10502343at2759"/>
<sequence>MSTADESSPSIRRASRLVARRSATSVRASPVLASVEFPPLLSPDPGLAYPYTRSTDPEDLGHDDEKKVRASRSFGKQINNIIKAHERRRRPDLRAADNLFDFNFNDPDWIAMAFACKRTVAGEYSPGVYESVREIAEDVKGDEQWRLLQGEMLDMLYERRLEWRQHEFLFDLMVEVVRAEKQREEEEEGVEMA</sequence>
<feature type="compositionally biased region" description="Polar residues" evidence="1">
    <location>
        <begin position="1"/>
        <end position="10"/>
    </location>
</feature>
<reference evidence="2 3" key="1">
    <citation type="journal article" date="2018" name="IMA Fungus">
        <title>IMA Genome-F 10: Nine draft genome sequences of Claviceps purpurea s.lat., including C. arundinis, C. humidiphila, and C. cf. spartinae, pseudomolecules for the pitch canker pathogen Fusarium circinatum, draft genome of Davidsoniella eucalypti, Grosmannia galeiformis, Quambalaria eucalypti, and Teratosphaeria destructans.</title>
        <authorList>
            <person name="Wingfield B.D."/>
            <person name="Liu M."/>
            <person name="Nguyen H.D."/>
            <person name="Lane F.A."/>
            <person name="Morgan S.W."/>
            <person name="De Vos L."/>
            <person name="Wilken P.M."/>
            <person name="Duong T.A."/>
            <person name="Aylward J."/>
            <person name="Coetzee M.P."/>
            <person name="Dadej K."/>
            <person name="De Beer Z.W."/>
            <person name="Findlay W."/>
            <person name="Havenga M."/>
            <person name="Kolarik M."/>
            <person name="Menzies J.G."/>
            <person name="Naidoo K."/>
            <person name="Pochopski O."/>
            <person name="Shoukouhi P."/>
            <person name="Santana Q.C."/>
            <person name="Seifert K.A."/>
            <person name="Soal N."/>
            <person name="Steenkamp E.T."/>
            <person name="Tatham C.T."/>
            <person name="van der Nest M.A."/>
            <person name="Wingfield M.J."/>
        </authorList>
    </citation>
    <scope>NUCLEOTIDE SEQUENCE [LARGE SCALE GENOMIC DNA]</scope>
    <source>
        <strain evidence="2">CMW44962</strain>
    </source>
</reference>
<feature type="compositionally biased region" description="Low complexity" evidence="1">
    <location>
        <begin position="20"/>
        <end position="29"/>
    </location>
</feature>
<organism evidence="2 3">
    <name type="scientific">Teratosphaeria destructans</name>
    <dbReference type="NCBI Taxonomy" id="418781"/>
    <lineage>
        <taxon>Eukaryota</taxon>
        <taxon>Fungi</taxon>
        <taxon>Dikarya</taxon>
        <taxon>Ascomycota</taxon>
        <taxon>Pezizomycotina</taxon>
        <taxon>Dothideomycetes</taxon>
        <taxon>Dothideomycetidae</taxon>
        <taxon>Mycosphaerellales</taxon>
        <taxon>Teratosphaeriaceae</taxon>
        <taxon>Teratosphaeria</taxon>
    </lineage>
</organism>
<keyword evidence="3" id="KW-1185">Reference proteome</keyword>